<dbReference type="Proteomes" id="UP000005408">
    <property type="component" value="Unassembled WGS sequence"/>
</dbReference>
<dbReference type="PANTHER" id="PTHR23108:SF0">
    <property type="entry name" value="METHYLTRANSFERASE-LIKE PROTEIN 22"/>
    <property type="match status" value="1"/>
</dbReference>
<dbReference type="Gene3D" id="3.40.50.150">
    <property type="entry name" value="Vaccinia Virus protein VP39"/>
    <property type="match status" value="1"/>
</dbReference>
<evidence type="ECO:0000313" key="2">
    <source>
        <dbReference type="Proteomes" id="UP000005408"/>
    </source>
</evidence>
<dbReference type="PANTHER" id="PTHR23108">
    <property type="entry name" value="METHYLTRANSFERASE-RELATED"/>
    <property type="match status" value="1"/>
</dbReference>
<dbReference type="EnsemblMetazoa" id="G645.1">
    <property type="protein sequence ID" value="G645.1:cds"/>
    <property type="gene ID" value="G645"/>
</dbReference>
<sequence>MEPTEKVLSDVHLTSQNTAVDGNTYTVSRLWFTLPPSKSINVDDTEEINGTGADEDGDLMLRRKTSKCKEIGDKGVLTIAHWMETELKDVGKQLWHGSLLLADYLIHVQEELRNETVVELGAGTGLASIVASFFAKNVVCTDTGEDVLKLADHNLDQNWNCLDPIKEKNFKVCQLDWVTESPTSGTDKFTIKEEVSLINKARIFIAGDVVYDDKLTIGFFNTIYKLLMNFPAKSLYISLEKRYIFTLEDKDVVAPAFDYFCECLEALMETTSNNGVEFHYKEIPVDFPQYFTYNRTKELILYKIYTTFPNTST</sequence>
<reference evidence="1" key="1">
    <citation type="submission" date="2022-08" db="UniProtKB">
        <authorList>
            <consortium name="EnsemblMetazoa"/>
        </authorList>
    </citation>
    <scope>IDENTIFICATION</scope>
    <source>
        <strain evidence="1">05x7-T-G4-1.051#20</strain>
    </source>
</reference>
<dbReference type="Pfam" id="PF10294">
    <property type="entry name" value="Methyltransf_16"/>
    <property type="match status" value="1"/>
</dbReference>
<accession>A0A8W8NDG5</accession>
<dbReference type="GO" id="GO:0005634">
    <property type="term" value="C:nucleus"/>
    <property type="evidence" value="ECO:0007669"/>
    <property type="project" value="TreeGrafter"/>
</dbReference>
<dbReference type="InterPro" id="IPR029063">
    <property type="entry name" value="SAM-dependent_MTases_sf"/>
</dbReference>
<dbReference type="InterPro" id="IPR038899">
    <property type="entry name" value="METTL22"/>
</dbReference>
<evidence type="ECO:0000313" key="1">
    <source>
        <dbReference type="EnsemblMetazoa" id="G645.1:cds"/>
    </source>
</evidence>
<dbReference type="SUPFAM" id="SSF53335">
    <property type="entry name" value="S-adenosyl-L-methionine-dependent methyltransferases"/>
    <property type="match status" value="1"/>
</dbReference>
<dbReference type="InterPro" id="IPR019410">
    <property type="entry name" value="Methyltransf_16"/>
</dbReference>
<protein>
    <recommendedName>
        <fullName evidence="3">Methyltransferase-like protein 22</fullName>
    </recommendedName>
</protein>
<keyword evidence="2" id="KW-1185">Reference proteome</keyword>
<dbReference type="OMA" id="EYERCPQ"/>
<organism evidence="1 2">
    <name type="scientific">Magallana gigas</name>
    <name type="common">Pacific oyster</name>
    <name type="synonym">Crassostrea gigas</name>
    <dbReference type="NCBI Taxonomy" id="29159"/>
    <lineage>
        <taxon>Eukaryota</taxon>
        <taxon>Metazoa</taxon>
        <taxon>Spiralia</taxon>
        <taxon>Lophotrochozoa</taxon>
        <taxon>Mollusca</taxon>
        <taxon>Bivalvia</taxon>
        <taxon>Autobranchia</taxon>
        <taxon>Pteriomorphia</taxon>
        <taxon>Ostreida</taxon>
        <taxon>Ostreoidea</taxon>
        <taxon>Ostreidae</taxon>
        <taxon>Magallana</taxon>
    </lineage>
</organism>
<evidence type="ECO:0008006" key="3">
    <source>
        <dbReference type="Google" id="ProtNLM"/>
    </source>
</evidence>
<proteinExistence type="predicted"/>
<name>A0A8W8NDG5_MAGGI</name>
<dbReference type="AlphaFoldDB" id="A0A8W8NDG5"/>
<dbReference type="CDD" id="cd02440">
    <property type="entry name" value="AdoMet_MTases"/>
    <property type="match status" value="1"/>
</dbReference>
<dbReference type="OrthoDB" id="46564at2759"/>
<dbReference type="GO" id="GO:0008276">
    <property type="term" value="F:protein methyltransferase activity"/>
    <property type="evidence" value="ECO:0007669"/>
    <property type="project" value="InterPro"/>
</dbReference>
<dbReference type="EnsemblMetazoa" id="G645.3">
    <property type="protein sequence ID" value="G645.3:cds"/>
    <property type="gene ID" value="G645"/>
</dbReference>